<dbReference type="Proteomes" id="UP000297043">
    <property type="component" value="Segment"/>
</dbReference>
<protein>
    <submittedName>
        <fullName evidence="5">Portal protein</fullName>
    </submittedName>
</protein>
<dbReference type="Gene3D" id="1.20.1270.210">
    <property type="match status" value="1"/>
</dbReference>
<dbReference type="KEGG" id="vg:77950963"/>
<organism evidence="5 6">
    <name type="scientific">Gordonia phage EricDab</name>
    <dbReference type="NCBI Taxonomy" id="3070616"/>
    <lineage>
        <taxon>Viruses</taxon>
        <taxon>Duplodnaviria</taxon>
        <taxon>Heunggongvirae</taxon>
        <taxon>Uroviricota</taxon>
        <taxon>Caudoviricetes</taxon>
        <taxon>Ericdabvirus</taxon>
        <taxon>Ericdabvirus ericdab</taxon>
    </lineage>
</organism>
<accession>A0A4D6E566</accession>
<dbReference type="Gene3D" id="3.40.140.120">
    <property type="match status" value="1"/>
</dbReference>
<dbReference type="InterPro" id="IPR006944">
    <property type="entry name" value="Phage/GTA_portal"/>
</dbReference>
<keyword evidence="2" id="KW-1160">Virus entry into host cell</keyword>
<gene>
    <name evidence="5" type="primary">4</name>
    <name evidence="5" type="ORF">SEA_EPICDAB_4</name>
</gene>
<dbReference type="Pfam" id="PF04860">
    <property type="entry name" value="Phage_portal"/>
    <property type="match status" value="1"/>
</dbReference>
<keyword evidence="6" id="KW-1185">Reference proteome</keyword>
<name>A0A4D6E566_9CAUD</name>
<dbReference type="Gene3D" id="3.30.1120.70">
    <property type="match status" value="1"/>
</dbReference>
<keyword evidence="1" id="KW-1188">Viral release from host cell</keyword>
<evidence type="ECO:0000313" key="6">
    <source>
        <dbReference type="Proteomes" id="UP000297043"/>
    </source>
</evidence>
<keyword evidence="1" id="KW-0118">Viral capsid assembly</keyword>
<keyword evidence="2" id="KW-1171">Viral genome ejection through host cell envelope</keyword>
<evidence type="ECO:0000256" key="4">
    <source>
        <dbReference type="SAM" id="MobiDB-lite"/>
    </source>
</evidence>
<dbReference type="EMBL" id="MK660712">
    <property type="protein sequence ID" value="QBZ73175.1"/>
    <property type="molecule type" value="Genomic_DNA"/>
</dbReference>
<dbReference type="GeneID" id="77950963"/>
<sequence length="358" mass="37939">MSDPTALSAVPPAEVGTPWGTPHPHHLEPIVWADVAGLATHQPVTRAEAMAVPALARARNLLAGTIAGIPLRAVRGEGEDVPLSWLDRSDGIASPFQRMLHTTDDLLFYGISLWGLRRDFDGNVVRAAHVPMSRWTTDTEGYILIDGEPVSSREVCVIPGIHEGILTYGRTTIRHAGNLIRHADKAVENPNAYIELHQESDAPMTEPDIEKLVNRWVKARRGDNGGVAFTNKGIRVIEHGSPKELLLTEGRNAAAIDIARLTGLPASLVDAAQSGTSVTYQNSQARMAELVTFGLAPIMGAIVARLGQDDIVARGTRVEFDLENALAALPTSVGVPDDGGPTPPPPAPDAGGGVVAGA</sequence>
<proteinExistence type="predicted"/>
<dbReference type="RefSeq" id="YP_010674646.1">
    <property type="nucleotide sequence ID" value="NC_070997.1"/>
</dbReference>
<keyword evidence="3" id="KW-0231">Viral genome packaging</keyword>
<evidence type="ECO:0000256" key="1">
    <source>
        <dbReference type="ARBA" id="ARBA00022950"/>
    </source>
</evidence>
<keyword evidence="2" id="KW-1162">Viral penetration into host cytoplasm</keyword>
<evidence type="ECO:0000256" key="3">
    <source>
        <dbReference type="ARBA" id="ARBA00023219"/>
    </source>
</evidence>
<reference evidence="5 6" key="1">
    <citation type="submission" date="2019-03" db="EMBL/GenBank/DDBJ databases">
        <authorList>
            <person name="Fakhre F."/>
            <person name="Gonzalez R.M."/>
            <person name="Howells E.K."/>
            <person name="Otero L.A."/>
            <person name="Pegoraro K.N."/>
            <person name="Robichaux K.C."/>
            <person name="Rodier A."/>
            <person name="Sadowski C.L."/>
            <person name="Carter V.P."/>
            <person name="Gray A.D."/>
            <person name="Klein G.C."/>
            <person name="Lebosada C."/>
            <person name="Miklaszewski C.M."/>
            <person name="Sutton S.N."/>
            <person name="Pollenz R.S."/>
            <person name="Garlena R.A."/>
            <person name="Russell D.A."/>
            <person name="Pope W.H."/>
            <person name="Jacobs-Sera D."/>
            <person name="Hatfull G.F."/>
        </authorList>
    </citation>
    <scope>NUCLEOTIDE SEQUENCE [LARGE SCALE GENOMIC DNA]</scope>
</reference>
<feature type="region of interest" description="Disordered" evidence="4">
    <location>
        <begin position="331"/>
        <end position="358"/>
    </location>
</feature>
<evidence type="ECO:0000256" key="2">
    <source>
        <dbReference type="ARBA" id="ARBA00023009"/>
    </source>
</evidence>
<evidence type="ECO:0000313" key="5">
    <source>
        <dbReference type="EMBL" id="QBZ73175.1"/>
    </source>
</evidence>